<dbReference type="EMBL" id="BEXT01000001">
    <property type="protein sequence ID" value="GBC60839.1"/>
    <property type="molecule type" value="Genomic_DNA"/>
</dbReference>
<dbReference type="AlphaFoldDB" id="A0A401FV46"/>
<reference evidence="7" key="1">
    <citation type="submission" date="2017-11" db="EMBL/GenBank/DDBJ databases">
        <authorList>
            <person name="Watanabe M."/>
            <person name="Kojima H."/>
        </authorList>
    </citation>
    <scope>NUCLEOTIDE SEQUENCE [LARGE SCALE GENOMIC DNA]</scope>
    <source>
        <strain evidence="7">Tokyo 01</strain>
    </source>
</reference>
<dbReference type="GO" id="GO:0008984">
    <property type="term" value="F:protein-glutamate methylesterase activity"/>
    <property type="evidence" value="ECO:0007669"/>
    <property type="project" value="UniProtKB-EC"/>
</dbReference>
<evidence type="ECO:0000259" key="5">
    <source>
        <dbReference type="PROSITE" id="PS50122"/>
    </source>
</evidence>
<keyword evidence="7" id="KW-1185">Reference proteome</keyword>
<sequence length="47" mass="4904">MGKRYDAVVIGASAGGPEATETVLMALPEDFRTPVMVVQHISPCSGN</sequence>
<dbReference type="GO" id="GO:0005737">
    <property type="term" value="C:cytoplasm"/>
    <property type="evidence" value="ECO:0007669"/>
    <property type="project" value="InterPro"/>
</dbReference>
<evidence type="ECO:0000256" key="2">
    <source>
        <dbReference type="ARBA" id="ARBA00039140"/>
    </source>
</evidence>
<comment type="catalytic activity">
    <reaction evidence="3">
        <text>[protein]-L-glutamate 5-O-methyl ester + H2O = L-glutamyl-[protein] + methanol + H(+)</text>
        <dbReference type="Rhea" id="RHEA:23236"/>
        <dbReference type="Rhea" id="RHEA-COMP:10208"/>
        <dbReference type="Rhea" id="RHEA-COMP:10311"/>
        <dbReference type="ChEBI" id="CHEBI:15377"/>
        <dbReference type="ChEBI" id="CHEBI:15378"/>
        <dbReference type="ChEBI" id="CHEBI:17790"/>
        <dbReference type="ChEBI" id="CHEBI:29973"/>
        <dbReference type="ChEBI" id="CHEBI:82795"/>
        <dbReference type="EC" id="3.1.1.61"/>
    </reaction>
</comment>
<evidence type="ECO:0000256" key="4">
    <source>
        <dbReference type="PROSITE-ProRule" id="PRU00050"/>
    </source>
</evidence>
<dbReference type="InterPro" id="IPR035909">
    <property type="entry name" value="CheB_C"/>
</dbReference>
<dbReference type="GO" id="GO:0000156">
    <property type="term" value="F:phosphorelay response regulator activity"/>
    <property type="evidence" value="ECO:0007669"/>
    <property type="project" value="InterPro"/>
</dbReference>
<evidence type="ECO:0000256" key="1">
    <source>
        <dbReference type="ARBA" id="ARBA00022801"/>
    </source>
</evidence>
<evidence type="ECO:0000256" key="3">
    <source>
        <dbReference type="ARBA" id="ARBA00048267"/>
    </source>
</evidence>
<gene>
    <name evidence="6" type="ORF">DENIS_1798</name>
</gene>
<dbReference type="PANTHER" id="PTHR42872:SF6">
    <property type="entry name" value="PROTEIN-GLUTAMATE METHYLESTERASE_PROTEIN-GLUTAMINE GLUTAMINASE"/>
    <property type="match status" value="1"/>
</dbReference>
<dbReference type="RefSeq" id="WP_208022542.1">
    <property type="nucleotide sequence ID" value="NZ_BEXT01000001.1"/>
</dbReference>
<dbReference type="SUPFAM" id="SSF52738">
    <property type="entry name" value="Methylesterase CheB, C-terminal domain"/>
    <property type="match status" value="1"/>
</dbReference>
<evidence type="ECO:0000313" key="6">
    <source>
        <dbReference type="EMBL" id="GBC60839.1"/>
    </source>
</evidence>
<dbReference type="InterPro" id="IPR000673">
    <property type="entry name" value="Sig_transdc_resp-reg_Me-estase"/>
</dbReference>
<reference evidence="7" key="2">
    <citation type="submission" date="2019-01" db="EMBL/GenBank/DDBJ databases">
        <title>Genome sequence of Desulfonema ishimotonii strain Tokyo 01.</title>
        <authorList>
            <person name="Fukui M."/>
        </authorList>
    </citation>
    <scope>NUCLEOTIDE SEQUENCE [LARGE SCALE GENOMIC DNA]</scope>
    <source>
        <strain evidence="7">Tokyo 01</strain>
    </source>
</reference>
<dbReference type="PANTHER" id="PTHR42872">
    <property type="entry name" value="PROTEIN-GLUTAMATE METHYLESTERASE/PROTEIN-GLUTAMINE GLUTAMINASE"/>
    <property type="match status" value="1"/>
</dbReference>
<name>A0A401FV46_9BACT</name>
<protein>
    <recommendedName>
        <fullName evidence="2">protein-glutamate methylesterase</fullName>
        <ecNumber evidence="2">3.1.1.61</ecNumber>
    </recommendedName>
</protein>
<evidence type="ECO:0000313" key="7">
    <source>
        <dbReference type="Proteomes" id="UP000288096"/>
    </source>
</evidence>
<keyword evidence="1" id="KW-0378">Hydrolase</keyword>
<dbReference type="Gene3D" id="3.40.50.180">
    <property type="entry name" value="Methylesterase CheB, C-terminal domain"/>
    <property type="match status" value="1"/>
</dbReference>
<comment type="caution">
    <text evidence="4">Lacks conserved residue(s) required for the propagation of feature annotation.</text>
</comment>
<dbReference type="EC" id="3.1.1.61" evidence="2"/>
<dbReference type="GO" id="GO:0006935">
    <property type="term" value="P:chemotaxis"/>
    <property type="evidence" value="ECO:0007669"/>
    <property type="project" value="InterPro"/>
</dbReference>
<proteinExistence type="predicted"/>
<organism evidence="6 7">
    <name type="scientific">Desulfonema ishimotonii</name>
    <dbReference type="NCBI Taxonomy" id="45657"/>
    <lineage>
        <taxon>Bacteria</taxon>
        <taxon>Pseudomonadati</taxon>
        <taxon>Thermodesulfobacteriota</taxon>
        <taxon>Desulfobacteria</taxon>
        <taxon>Desulfobacterales</taxon>
        <taxon>Desulfococcaceae</taxon>
        <taxon>Desulfonema</taxon>
    </lineage>
</organism>
<dbReference type="Pfam" id="PF01339">
    <property type="entry name" value="CheB_methylest"/>
    <property type="match status" value="1"/>
</dbReference>
<feature type="domain" description="CheB-type methylesterase" evidence="5">
    <location>
        <begin position="1"/>
        <end position="43"/>
    </location>
</feature>
<comment type="caution">
    <text evidence="6">The sequence shown here is derived from an EMBL/GenBank/DDBJ whole genome shotgun (WGS) entry which is preliminary data.</text>
</comment>
<dbReference type="Proteomes" id="UP000288096">
    <property type="component" value="Unassembled WGS sequence"/>
</dbReference>
<dbReference type="PROSITE" id="PS50122">
    <property type="entry name" value="CHEB"/>
    <property type="match status" value="1"/>
</dbReference>
<accession>A0A401FV46</accession>